<name>A0A505MS42_ACIBA</name>
<dbReference type="RefSeq" id="WP_031965090.1">
    <property type="nucleotide sequence ID" value="NZ_CP059300.1"/>
</dbReference>
<gene>
    <name evidence="1" type="ORF">GSE42_15815</name>
</gene>
<proteinExistence type="predicted"/>
<protein>
    <submittedName>
        <fullName evidence="1">Uncharacterized protein</fullName>
    </submittedName>
</protein>
<dbReference type="AlphaFoldDB" id="A0A505MS42"/>
<sequence>MKLSNIEYPQRTQELAILLNFYLMQIKPIDMKPIGLRDEYYSVMAYLKIVSQLEKLILSFVYNGKLERKEEQNIIDLLYDIYKQGDGRFKLGEIPALAMELTESQMQAINVILFGQLHDIAKVRLDSDYTTALFQLYRVWHNKFKRVSHKESYSDFIKKRNNFILQNSFPVLENFKTDFWVSRDQRITKLQSTFDQMFASRNSVKVLCVNLFAPQFNGEAQVAAFDGEAQIVFLNEALKKLRTEMRKQEHYLGLFYKLEYGVDGHFFYFCVVVFENSKSLAIRDLYENVATVWQAIYMQSHSLDPQVKPRLAEFLNSKLYRTATLQAGVISRSGPSYAQFVRTTLAYIANAPHLLQILYREDVCAEEEPYDRADKPREIPKKAITPRKPKKLEHHQENQSLLQALKLKNVFKPLQKDILDIGLCYEHIPYIYRSYSQNILNFTPAMIRMEVAVLLAPVWIRDPVMNEGKEIKQNDWGGLVQDEPQEQKSIEILLQYAEFMGPRVLCFIAAFLMLPRQQYSPVYGYSLYKTALHQKIRELMALPLKLFKEQIKGLVDKQLMPVAVFTKLDSLLTSQRFHTESLQDWLKVQERVKKRSFLRVDSYVKKLENEQNIYREVEFSITVLKPQALKPIDTLLKNIIDHFNKTHPQLIGYVGYWHLQQVDEQKIQYIATLTFYLDERYIESTGTESWFEKLKYQAELRLGKKTKALHIDEIEVKQIDNLMEYVGSFQSRFNKKPHPRRYTSSLLFALMHRDLYWMHTAVLQKQILIRGRTGYKKRTRKKTKKQV</sequence>
<accession>A0A505MS42</accession>
<dbReference type="Proteomes" id="UP000480763">
    <property type="component" value="Unassembled WGS sequence"/>
</dbReference>
<organism evidence="1 2">
    <name type="scientific">Acinetobacter baumannii</name>
    <dbReference type="NCBI Taxonomy" id="470"/>
    <lineage>
        <taxon>Bacteria</taxon>
        <taxon>Pseudomonadati</taxon>
        <taxon>Pseudomonadota</taxon>
        <taxon>Gammaproteobacteria</taxon>
        <taxon>Moraxellales</taxon>
        <taxon>Moraxellaceae</taxon>
        <taxon>Acinetobacter</taxon>
        <taxon>Acinetobacter calcoaceticus/baumannii complex</taxon>
    </lineage>
</organism>
<evidence type="ECO:0000313" key="2">
    <source>
        <dbReference type="Proteomes" id="UP000480763"/>
    </source>
</evidence>
<evidence type="ECO:0000313" key="1">
    <source>
        <dbReference type="EMBL" id="MYM79391.1"/>
    </source>
</evidence>
<comment type="caution">
    <text evidence="1">The sequence shown here is derived from an EMBL/GenBank/DDBJ whole genome shotgun (WGS) entry which is preliminary data.</text>
</comment>
<reference evidence="1 2" key="1">
    <citation type="journal article" date="2017" name="Ann. Clin. Microbiol. Antimicrob.">
        <title>New eight genes identified at the clinical multidrug-resistant Acinetobacter baumannii DMS06669 strain in a Vietnam hospital.</title>
        <authorList>
            <person name="Si-Tuan N."/>
            <person name="Ngoc H.M."/>
            <person name="Hang P.T.T."/>
            <person name="Nguyen C."/>
            <person name="Van P.H."/>
            <person name="Huong N.T."/>
        </authorList>
    </citation>
    <scope>NUCLEOTIDE SEQUENCE [LARGE SCALE GENOMIC DNA]</scope>
    <source>
        <strain evidence="1 2">DMS06669</strain>
    </source>
</reference>
<dbReference type="EMBL" id="WWCH01000001">
    <property type="protein sequence ID" value="MYM79391.1"/>
    <property type="molecule type" value="Genomic_DNA"/>
</dbReference>